<organism evidence="1 2">
    <name type="scientific">Vibrio diazotrophicus</name>
    <dbReference type="NCBI Taxonomy" id="685"/>
    <lineage>
        <taxon>Bacteria</taxon>
        <taxon>Pseudomonadati</taxon>
        <taxon>Pseudomonadota</taxon>
        <taxon>Gammaproteobacteria</taxon>
        <taxon>Vibrionales</taxon>
        <taxon>Vibrionaceae</taxon>
        <taxon>Vibrio</taxon>
    </lineage>
</organism>
<dbReference type="RefSeq" id="WP_112404759.1">
    <property type="nucleotide sequence ID" value="NZ_QLTR01000047.1"/>
</dbReference>
<accession>A0A329DWT9</accession>
<sequence length="135" mass="15416">MQTYSKQTSTQMLSQVREALSKLDSSMPLKADDMNFQVFVTNEINEETGNILLPLEPFLCVEPFDLDIKFSIGVDDIEPYTVGSFLEHVANVPDMVVNVQAFGTGNRTNFQIVRCSPCRPHDLDEQFYMFMSEDY</sequence>
<name>A0A329DWT9_VIBDI</name>
<proteinExistence type="predicted"/>
<reference evidence="1 2" key="1">
    <citation type="submission" date="2018-06" db="EMBL/GenBank/DDBJ databases">
        <title>Freshwater and sediment microbial communities from various areas in North America, analyzing microbe dynamics in response to fracking.</title>
        <authorList>
            <person name="Lamendella R."/>
        </authorList>
    </citation>
    <scope>NUCLEOTIDE SEQUENCE [LARGE SCALE GENOMIC DNA]</scope>
    <source>
        <strain evidence="1 2">99A</strain>
    </source>
</reference>
<comment type="caution">
    <text evidence="1">The sequence shown here is derived from an EMBL/GenBank/DDBJ whole genome shotgun (WGS) entry which is preliminary data.</text>
</comment>
<evidence type="ECO:0000313" key="2">
    <source>
        <dbReference type="Proteomes" id="UP000248729"/>
    </source>
</evidence>
<protein>
    <submittedName>
        <fullName evidence="1">Uncharacterized protein</fullName>
    </submittedName>
</protein>
<evidence type="ECO:0000313" key="1">
    <source>
        <dbReference type="EMBL" id="RAS55251.1"/>
    </source>
</evidence>
<gene>
    <name evidence="1" type="ORF">DET48_1472</name>
</gene>
<dbReference type="AlphaFoldDB" id="A0A329DWT9"/>
<dbReference type="Proteomes" id="UP000248729">
    <property type="component" value="Unassembled WGS sequence"/>
</dbReference>
<dbReference type="EMBL" id="QLTR01000047">
    <property type="protein sequence ID" value="RAS55251.1"/>
    <property type="molecule type" value="Genomic_DNA"/>
</dbReference>